<reference evidence="1" key="1">
    <citation type="journal article" date="2014" name="Front. Microbiol.">
        <title>High frequency of phylogenetically diverse reductive dehalogenase-homologous genes in deep subseafloor sedimentary metagenomes.</title>
        <authorList>
            <person name="Kawai M."/>
            <person name="Futagami T."/>
            <person name="Toyoda A."/>
            <person name="Takaki Y."/>
            <person name="Nishi S."/>
            <person name="Hori S."/>
            <person name="Arai W."/>
            <person name="Tsubouchi T."/>
            <person name="Morono Y."/>
            <person name="Uchiyama I."/>
            <person name="Ito T."/>
            <person name="Fujiyama A."/>
            <person name="Inagaki F."/>
            <person name="Takami H."/>
        </authorList>
    </citation>
    <scope>NUCLEOTIDE SEQUENCE</scope>
    <source>
        <strain evidence="1">Expedition CK06-06</strain>
    </source>
</reference>
<gene>
    <name evidence="1" type="ORF">S03H2_22767</name>
</gene>
<evidence type="ECO:0008006" key="2">
    <source>
        <dbReference type="Google" id="ProtNLM"/>
    </source>
</evidence>
<comment type="caution">
    <text evidence="1">The sequence shown here is derived from an EMBL/GenBank/DDBJ whole genome shotgun (WGS) entry which is preliminary data.</text>
</comment>
<protein>
    <recommendedName>
        <fullName evidence="2">Glycosyltransferase family 2 protein</fullName>
    </recommendedName>
</protein>
<organism evidence="1">
    <name type="scientific">marine sediment metagenome</name>
    <dbReference type="NCBI Taxonomy" id="412755"/>
    <lineage>
        <taxon>unclassified sequences</taxon>
        <taxon>metagenomes</taxon>
        <taxon>ecological metagenomes</taxon>
    </lineage>
</organism>
<accession>X1GDM1</accession>
<dbReference type="EMBL" id="BARU01012317">
    <property type="protein sequence ID" value="GAH39704.1"/>
    <property type="molecule type" value="Genomic_DNA"/>
</dbReference>
<evidence type="ECO:0000313" key="1">
    <source>
        <dbReference type="EMBL" id="GAH39704.1"/>
    </source>
</evidence>
<dbReference type="AlphaFoldDB" id="X1GDM1"/>
<feature type="non-terminal residue" evidence="1">
    <location>
        <position position="42"/>
    </location>
</feature>
<name>X1GDM1_9ZZZZ</name>
<sequence length="42" mass="4537">MRLTIVTINYGDILPVVKTINSVSSQNTSCFEHLIIVSGVSS</sequence>
<proteinExistence type="predicted"/>